<keyword evidence="2" id="KW-1185">Reference proteome</keyword>
<accession>M1DHB0</accession>
<sequence>MGRGGPHRVTAVNLHSQPLRASRLSEDHGGLHGPWSFTRPVGASVEPYQARGLRPSASSQQVQTTTDFMVCEGGRGQSV</sequence>
<dbReference type="EnsemblPlants" id="PGSC0003DMT400089041">
    <property type="protein sequence ID" value="PGSC0003DMT400089041"/>
    <property type="gene ID" value="PGSC0003DMG400038612"/>
</dbReference>
<dbReference type="HOGENOM" id="CLU_2610705_0_0_1"/>
<proteinExistence type="predicted"/>
<protein>
    <submittedName>
        <fullName evidence="1">Uncharacterized protein</fullName>
    </submittedName>
</protein>
<evidence type="ECO:0000313" key="2">
    <source>
        <dbReference type="Proteomes" id="UP000011115"/>
    </source>
</evidence>
<evidence type="ECO:0000313" key="1">
    <source>
        <dbReference type="EnsemblPlants" id="PGSC0003DMT400089041"/>
    </source>
</evidence>
<dbReference type="PaxDb" id="4113-PGSC0003DMT400089041"/>
<organism evidence="1 2">
    <name type="scientific">Solanum tuberosum</name>
    <name type="common">Potato</name>
    <dbReference type="NCBI Taxonomy" id="4113"/>
    <lineage>
        <taxon>Eukaryota</taxon>
        <taxon>Viridiplantae</taxon>
        <taxon>Streptophyta</taxon>
        <taxon>Embryophyta</taxon>
        <taxon>Tracheophyta</taxon>
        <taxon>Spermatophyta</taxon>
        <taxon>Magnoliopsida</taxon>
        <taxon>eudicotyledons</taxon>
        <taxon>Gunneridae</taxon>
        <taxon>Pentapetalae</taxon>
        <taxon>asterids</taxon>
        <taxon>lamiids</taxon>
        <taxon>Solanales</taxon>
        <taxon>Solanaceae</taxon>
        <taxon>Solanoideae</taxon>
        <taxon>Solaneae</taxon>
        <taxon>Solanum</taxon>
    </lineage>
</organism>
<name>M1DHB0_SOLTU</name>
<reference evidence="1" key="2">
    <citation type="submission" date="2015-06" db="UniProtKB">
        <authorList>
            <consortium name="EnsemblPlants"/>
        </authorList>
    </citation>
    <scope>IDENTIFICATION</scope>
    <source>
        <strain evidence="1">DM1-3 516 R44</strain>
    </source>
</reference>
<dbReference type="InParanoid" id="M1DHB0"/>
<dbReference type="Gramene" id="PGSC0003DMT400089041">
    <property type="protein sequence ID" value="PGSC0003DMT400089041"/>
    <property type="gene ID" value="PGSC0003DMG400038612"/>
</dbReference>
<dbReference type="Proteomes" id="UP000011115">
    <property type="component" value="Unassembled WGS sequence"/>
</dbReference>
<reference evidence="2" key="1">
    <citation type="journal article" date="2011" name="Nature">
        <title>Genome sequence and analysis of the tuber crop potato.</title>
        <authorList>
            <consortium name="The Potato Genome Sequencing Consortium"/>
        </authorList>
    </citation>
    <scope>NUCLEOTIDE SEQUENCE [LARGE SCALE GENOMIC DNA]</scope>
    <source>
        <strain evidence="2">cv. DM1-3 516 R44</strain>
    </source>
</reference>
<dbReference type="AlphaFoldDB" id="M1DHB0"/>